<keyword evidence="6" id="KW-1185">Reference proteome</keyword>
<dbReference type="InterPro" id="IPR028098">
    <property type="entry name" value="Glyco_trans_4-like_N"/>
</dbReference>
<evidence type="ECO:0000256" key="2">
    <source>
        <dbReference type="ARBA" id="ARBA00022679"/>
    </source>
</evidence>
<evidence type="ECO:0000259" key="3">
    <source>
        <dbReference type="Pfam" id="PF00534"/>
    </source>
</evidence>
<dbReference type="Pfam" id="PF00534">
    <property type="entry name" value="Glycos_transf_1"/>
    <property type="match status" value="1"/>
</dbReference>
<accession>A0A8J3A995</accession>
<dbReference type="RefSeq" id="WP_165404011.1">
    <property type="nucleotide sequence ID" value="NZ_BMHA01000008.1"/>
</dbReference>
<reference evidence="5" key="1">
    <citation type="journal article" date="2014" name="Int. J. Syst. Evol. Microbiol.">
        <title>Complete genome sequence of Corynebacterium casei LMG S-19264T (=DSM 44701T), isolated from a smear-ripened cheese.</title>
        <authorList>
            <consortium name="US DOE Joint Genome Institute (JGI-PGF)"/>
            <person name="Walter F."/>
            <person name="Albersmeier A."/>
            <person name="Kalinowski J."/>
            <person name="Ruckert C."/>
        </authorList>
    </citation>
    <scope>NUCLEOTIDE SEQUENCE</scope>
    <source>
        <strain evidence="5">CGMCC 1.14988</strain>
    </source>
</reference>
<feature type="domain" description="Glycosyl transferase family 1" evidence="3">
    <location>
        <begin position="197"/>
        <end position="355"/>
    </location>
</feature>
<dbReference type="SUPFAM" id="SSF53756">
    <property type="entry name" value="UDP-Glycosyltransferase/glycogen phosphorylase"/>
    <property type="match status" value="1"/>
</dbReference>
<dbReference type="GO" id="GO:0016758">
    <property type="term" value="F:hexosyltransferase activity"/>
    <property type="evidence" value="ECO:0007669"/>
    <property type="project" value="TreeGrafter"/>
</dbReference>
<dbReference type="InterPro" id="IPR001296">
    <property type="entry name" value="Glyco_trans_1"/>
</dbReference>
<dbReference type="InterPro" id="IPR050194">
    <property type="entry name" value="Glycosyltransferase_grp1"/>
</dbReference>
<proteinExistence type="predicted"/>
<dbReference type="AlphaFoldDB" id="A0A8J3A995"/>
<organism evidence="5 6">
    <name type="scientific">Egicoccus halophilus</name>
    <dbReference type="NCBI Taxonomy" id="1670830"/>
    <lineage>
        <taxon>Bacteria</taxon>
        <taxon>Bacillati</taxon>
        <taxon>Actinomycetota</taxon>
        <taxon>Nitriliruptoria</taxon>
        <taxon>Egicoccales</taxon>
        <taxon>Egicoccaceae</taxon>
        <taxon>Egicoccus</taxon>
    </lineage>
</organism>
<dbReference type="Proteomes" id="UP000650511">
    <property type="component" value="Unassembled WGS sequence"/>
</dbReference>
<feature type="domain" description="Glycosyltransferase subfamily 4-like N-terminal" evidence="4">
    <location>
        <begin position="28"/>
        <end position="185"/>
    </location>
</feature>
<evidence type="ECO:0000313" key="5">
    <source>
        <dbReference type="EMBL" id="GGI07291.1"/>
    </source>
</evidence>
<dbReference type="CDD" id="cd03801">
    <property type="entry name" value="GT4_PimA-like"/>
    <property type="match status" value="1"/>
</dbReference>
<keyword evidence="1 5" id="KW-0328">Glycosyltransferase</keyword>
<dbReference type="GO" id="GO:1901137">
    <property type="term" value="P:carbohydrate derivative biosynthetic process"/>
    <property type="evidence" value="ECO:0007669"/>
    <property type="project" value="UniProtKB-ARBA"/>
</dbReference>
<evidence type="ECO:0000313" key="6">
    <source>
        <dbReference type="Proteomes" id="UP000650511"/>
    </source>
</evidence>
<dbReference type="Gene3D" id="3.40.50.2000">
    <property type="entry name" value="Glycogen Phosphorylase B"/>
    <property type="match status" value="2"/>
</dbReference>
<dbReference type="Pfam" id="PF13439">
    <property type="entry name" value="Glyco_transf_4"/>
    <property type="match status" value="1"/>
</dbReference>
<sequence>MSGPDVTGPSSSPPLRIALVSPYDLQVPGGVQSHVAQLAAALRAGGDTVHVLGPGSDQAPSLGRALRVPFNGSVAPIVPSPRSLGRLRAQLVDARPDVVHVHEPVVPWAGTAAVRAAVAPVVGTFHAWSDRTRAYRSVRPHARRVLDRLAAAVAVSDAAAGYHAEALGVPVGRFRVVPNGVDVARFADAEPLPQVVDPERPTLLFVGRLEPRKGLEPLIRAFTLLKTRRPELRLHVVGDGPERDRCQQLLPARLRADVVFLGRVSAEELPRFFASCDLYVSPALGGESFGIVLLEAMAAGRPLVASDLPGYRSVARDGVQGRLVTPGAPRELAEAIAALLDNPNLRAAMGAEGRRTVAAYDWPVVASRLRAIYSAVQSR</sequence>
<keyword evidence="2" id="KW-0808">Transferase</keyword>
<dbReference type="PANTHER" id="PTHR45947:SF3">
    <property type="entry name" value="SULFOQUINOVOSYL TRANSFERASE SQD2"/>
    <property type="match status" value="1"/>
</dbReference>
<gene>
    <name evidence="5" type="ORF">GCM10011354_23350</name>
</gene>
<comment type="caution">
    <text evidence="5">The sequence shown here is derived from an EMBL/GenBank/DDBJ whole genome shotgun (WGS) entry which is preliminary data.</text>
</comment>
<name>A0A8J3A995_9ACTN</name>
<evidence type="ECO:0000259" key="4">
    <source>
        <dbReference type="Pfam" id="PF13439"/>
    </source>
</evidence>
<protein>
    <submittedName>
        <fullName evidence="5">GDP-mannose-dependent alpha-(1-2)-phosphatidylinositol mannosyltransferase</fullName>
    </submittedName>
</protein>
<dbReference type="PANTHER" id="PTHR45947">
    <property type="entry name" value="SULFOQUINOVOSYL TRANSFERASE SQD2"/>
    <property type="match status" value="1"/>
</dbReference>
<reference evidence="5" key="2">
    <citation type="submission" date="2020-09" db="EMBL/GenBank/DDBJ databases">
        <authorList>
            <person name="Sun Q."/>
            <person name="Zhou Y."/>
        </authorList>
    </citation>
    <scope>NUCLEOTIDE SEQUENCE</scope>
    <source>
        <strain evidence="5">CGMCC 1.14988</strain>
    </source>
</reference>
<evidence type="ECO:0000256" key="1">
    <source>
        <dbReference type="ARBA" id="ARBA00022676"/>
    </source>
</evidence>
<dbReference type="EMBL" id="BMHA01000008">
    <property type="protein sequence ID" value="GGI07291.1"/>
    <property type="molecule type" value="Genomic_DNA"/>
</dbReference>